<reference evidence="3" key="1">
    <citation type="submission" date="2021-02" db="EMBL/GenBank/DDBJ databases">
        <title>First Annotated Genome of the Yellow-green Alga Tribonema minus.</title>
        <authorList>
            <person name="Mahan K.M."/>
        </authorList>
    </citation>
    <scope>NUCLEOTIDE SEQUENCE</scope>
    <source>
        <strain evidence="3">UTEX B ZZ1240</strain>
    </source>
</reference>
<organism evidence="3 4">
    <name type="scientific">Tribonema minus</name>
    <dbReference type="NCBI Taxonomy" id="303371"/>
    <lineage>
        <taxon>Eukaryota</taxon>
        <taxon>Sar</taxon>
        <taxon>Stramenopiles</taxon>
        <taxon>Ochrophyta</taxon>
        <taxon>PX clade</taxon>
        <taxon>Xanthophyceae</taxon>
        <taxon>Tribonematales</taxon>
        <taxon>Tribonemataceae</taxon>
        <taxon>Tribonema</taxon>
    </lineage>
</organism>
<sequence>MRAVASDCRERLCARGYERPQFHAAGDADAREVLVALAWAMADGRAFDRYWGARLERCGLRCGDATREQDKQQTPTALPEWPLPYDVTDTPAALEEAAQAMLEELSATATAPPPHADALGCARGTTYAFAHLNFDDTNYDDLKFNDCWTWQLHCNCLPHACADALGRARHGVNAMLAQYGRLDALLRELEGLERGRARLIHKLQQISAQQQLDTTTDASRRERAPLPATPLGLCLAPLPRLQDAQAAHVTRLNATLRAAAAARPLERQWWKWVTAAAAAPAAAPLPPPPPLPGSAAAAAAVPTASAAPALPAAAAAASAAAAEGDELSGVQLTRGEERLLAALRGAAAAAAPVVRARLLQAAEPWGGLRELAGGSAQTMPAPAAAATAAATRALHSEAASIMAAATQAGLGSLLSAHDVHSAGPGTPPPEPPMAGQGAREWWGEGGEEGGEAALVLRRASAEAELRRTVERCERAMLHDANWL</sequence>
<dbReference type="AlphaFoldDB" id="A0A835YK13"/>
<protein>
    <submittedName>
        <fullName evidence="3">Uncharacterized protein</fullName>
    </submittedName>
</protein>
<evidence type="ECO:0000256" key="2">
    <source>
        <dbReference type="SAM" id="MobiDB-lite"/>
    </source>
</evidence>
<gene>
    <name evidence="3" type="ORF">JKP88DRAFT_334549</name>
</gene>
<comment type="caution">
    <text evidence="3">The sequence shown here is derived from an EMBL/GenBank/DDBJ whole genome shotgun (WGS) entry which is preliminary data.</text>
</comment>
<evidence type="ECO:0000256" key="1">
    <source>
        <dbReference type="SAM" id="Coils"/>
    </source>
</evidence>
<proteinExistence type="predicted"/>
<keyword evidence="1" id="KW-0175">Coiled coil</keyword>
<accession>A0A835YK13</accession>
<keyword evidence="4" id="KW-1185">Reference proteome</keyword>
<feature type="coiled-coil region" evidence="1">
    <location>
        <begin position="182"/>
        <end position="209"/>
    </location>
</feature>
<evidence type="ECO:0000313" key="4">
    <source>
        <dbReference type="Proteomes" id="UP000664859"/>
    </source>
</evidence>
<feature type="region of interest" description="Disordered" evidence="2">
    <location>
        <begin position="416"/>
        <end position="447"/>
    </location>
</feature>
<name>A0A835YK13_9STRA</name>
<dbReference type="EMBL" id="JAFCMP010000533">
    <property type="protein sequence ID" value="KAG5176792.1"/>
    <property type="molecule type" value="Genomic_DNA"/>
</dbReference>
<dbReference type="Proteomes" id="UP000664859">
    <property type="component" value="Unassembled WGS sequence"/>
</dbReference>
<evidence type="ECO:0000313" key="3">
    <source>
        <dbReference type="EMBL" id="KAG5176792.1"/>
    </source>
</evidence>